<name>A0A918UH75_9ACTN</name>
<reference evidence="2" key="2">
    <citation type="submission" date="2020-09" db="EMBL/GenBank/DDBJ databases">
        <authorList>
            <person name="Sun Q."/>
            <person name="Ohkuma M."/>
        </authorList>
    </citation>
    <scope>NUCLEOTIDE SEQUENCE</scope>
    <source>
        <strain evidence="2">JCM 4815</strain>
    </source>
</reference>
<evidence type="ECO:0000256" key="1">
    <source>
        <dbReference type="SAM" id="MobiDB-lite"/>
    </source>
</evidence>
<comment type="caution">
    <text evidence="2">The sequence shown here is derived from an EMBL/GenBank/DDBJ whole genome shotgun (WGS) entry which is preliminary data.</text>
</comment>
<dbReference type="Proteomes" id="UP000622166">
    <property type="component" value="Unassembled WGS sequence"/>
</dbReference>
<evidence type="ECO:0000313" key="2">
    <source>
        <dbReference type="EMBL" id="GGZ07605.1"/>
    </source>
</evidence>
<accession>A0A918UH75</accession>
<reference evidence="2" key="1">
    <citation type="journal article" date="2014" name="Int. J. Syst. Evol. Microbiol.">
        <title>Complete genome sequence of Corynebacterium casei LMG S-19264T (=DSM 44701T), isolated from a smear-ripened cheese.</title>
        <authorList>
            <consortium name="US DOE Joint Genome Institute (JGI-PGF)"/>
            <person name="Walter F."/>
            <person name="Albersmeier A."/>
            <person name="Kalinowski J."/>
            <person name="Ruckert C."/>
        </authorList>
    </citation>
    <scope>NUCLEOTIDE SEQUENCE</scope>
    <source>
        <strain evidence="2">JCM 4815</strain>
    </source>
</reference>
<evidence type="ECO:0000313" key="3">
    <source>
        <dbReference type="Proteomes" id="UP000622166"/>
    </source>
</evidence>
<sequence length="82" mass="8629">MSRSISRPVTSRIMPHGTDSDPRAAGRGAGEPNVTPVTVSFDSGQTGEAPPRSDAGCTFNCLRPCALRVFAPETRGKRVSQA</sequence>
<feature type="compositionally biased region" description="Polar residues" evidence="1">
    <location>
        <begin position="35"/>
        <end position="46"/>
    </location>
</feature>
<proteinExistence type="predicted"/>
<dbReference type="AlphaFoldDB" id="A0A918UH75"/>
<dbReference type="EMBL" id="BMVW01000004">
    <property type="protein sequence ID" value="GGZ07605.1"/>
    <property type="molecule type" value="Genomic_DNA"/>
</dbReference>
<keyword evidence="3" id="KW-1185">Reference proteome</keyword>
<feature type="region of interest" description="Disordered" evidence="1">
    <location>
        <begin position="1"/>
        <end position="55"/>
    </location>
</feature>
<protein>
    <submittedName>
        <fullName evidence="2">Uncharacterized protein</fullName>
    </submittedName>
</protein>
<organism evidence="2 3">
    <name type="scientific">Streptomyces poonensis</name>
    <dbReference type="NCBI Taxonomy" id="68255"/>
    <lineage>
        <taxon>Bacteria</taxon>
        <taxon>Bacillati</taxon>
        <taxon>Actinomycetota</taxon>
        <taxon>Actinomycetes</taxon>
        <taxon>Kitasatosporales</taxon>
        <taxon>Streptomycetaceae</taxon>
        <taxon>Streptomyces</taxon>
    </lineage>
</organism>
<gene>
    <name evidence="2" type="ORF">GCM10010365_28420</name>
</gene>